<accession>A0ACC1R069</accession>
<proteinExistence type="predicted"/>
<organism evidence="1 2">
    <name type="scientific">Lecanicillium saksenae</name>
    <dbReference type="NCBI Taxonomy" id="468837"/>
    <lineage>
        <taxon>Eukaryota</taxon>
        <taxon>Fungi</taxon>
        <taxon>Dikarya</taxon>
        <taxon>Ascomycota</taxon>
        <taxon>Pezizomycotina</taxon>
        <taxon>Sordariomycetes</taxon>
        <taxon>Hypocreomycetidae</taxon>
        <taxon>Hypocreales</taxon>
        <taxon>Cordycipitaceae</taxon>
        <taxon>Lecanicillium</taxon>
    </lineage>
</organism>
<gene>
    <name evidence="1" type="ORF">NLG97_g2692</name>
</gene>
<dbReference type="EMBL" id="JANAKD010000195">
    <property type="protein sequence ID" value="KAJ3496388.1"/>
    <property type="molecule type" value="Genomic_DNA"/>
</dbReference>
<name>A0ACC1R069_9HYPO</name>
<evidence type="ECO:0000313" key="1">
    <source>
        <dbReference type="EMBL" id="KAJ3496388.1"/>
    </source>
</evidence>
<dbReference type="Proteomes" id="UP001148737">
    <property type="component" value="Unassembled WGS sequence"/>
</dbReference>
<sequence>MIGPKTVVITGATRGIGYETARAFLQSPNSYHVFLGARSLSSGTKAVDQLTLDCPSATNTIEVLLIDVESDQSIENAVETVKTGRGSVDILINNAGSCFDWDHAVGKTSLRASFTRAYDINVSGAHVTTWKFVPLLLESSEPRILFIAGLSQLTLAANDNFFPSPAGPAGWPKKVEYETIGYRCSKTALSMLMLDWRFKLQDDGVKVFSVSPGFCVTGLGNQGEEKMRLMGAARTASDGADTIISVAEGHRDHDIGKIISHDGIVPW</sequence>
<protein>
    <submittedName>
        <fullName evidence="1">Uncharacterized protein</fullName>
    </submittedName>
</protein>
<keyword evidence="2" id="KW-1185">Reference proteome</keyword>
<comment type="caution">
    <text evidence="1">The sequence shown here is derived from an EMBL/GenBank/DDBJ whole genome shotgun (WGS) entry which is preliminary data.</text>
</comment>
<evidence type="ECO:0000313" key="2">
    <source>
        <dbReference type="Proteomes" id="UP001148737"/>
    </source>
</evidence>
<reference evidence="1" key="1">
    <citation type="submission" date="2022-07" db="EMBL/GenBank/DDBJ databases">
        <title>Genome Sequence of Lecanicillium saksenae.</title>
        <authorList>
            <person name="Buettner E."/>
        </authorList>
    </citation>
    <scope>NUCLEOTIDE SEQUENCE</scope>
    <source>
        <strain evidence="1">VT-O1</strain>
    </source>
</reference>